<protein>
    <submittedName>
        <fullName evidence="2">Uncharacterized protein</fullName>
    </submittedName>
</protein>
<evidence type="ECO:0000313" key="3">
    <source>
        <dbReference type="Proteomes" id="UP000826271"/>
    </source>
</evidence>
<keyword evidence="1" id="KW-0472">Membrane</keyword>
<dbReference type="EMBL" id="WHWC01000013">
    <property type="protein sequence ID" value="KAG8371331.1"/>
    <property type="molecule type" value="Genomic_DNA"/>
</dbReference>
<accession>A0AAV6WLA5</accession>
<dbReference type="AlphaFoldDB" id="A0AAV6WLA5"/>
<keyword evidence="1" id="KW-0812">Transmembrane</keyword>
<name>A0AAV6WLA5_9LAMI</name>
<proteinExistence type="predicted"/>
<reference evidence="2" key="1">
    <citation type="submission" date="2019-10" db="EMBL/GenBank/DDBJ databases">
        <authorList>
            <person name="Zhang R."/>
            <person name="Pan Y."/>
            <person name="Wang J."/>
            <person name="Ma R."/>
            <person name="Yu S."/>
        </authorList>
    </citation>
    <scope>NUCLEOTIDE SEQUENCE</scope>
    <source>
        <strain evidence="2">LA-IB0</strain>
        <tissue evidence="2">Leaf</tissue>
    </source>
</reference>
<evidence type="ECO:0000256" key="1">
    <source>
        <dbReference type="SAM" id="Phobius"/>
    </source>
</evidence>
<feature type="transmembrane region" description="Helical" evidence="1">
    <location>
        <begin position="16"/>
        <end position="36"/>
    </location>
</feature>
<keyword evidence="3" id="KW-1185">Reference proteome</keyword>
<organism evidence="2 3">
    <name type="scientific">Buddleja alternifolia</name>
    <dbReference type="NCBI Taxonomy" id="168488"/>
    <lineage>
        <taxon>Eukaryota</taxon>
        <taxon>Viridiplantae</taxon>
        <taxon>Streptophyta</taxon>
        <taxon>Embryophyta</taxon>
        <taxon>Tracheophyta</taxon>
        <taxon>Spermatophyta</taxon>
        <taxon>Magnoliopsida</taxon>
        <taxon>eudicotyledons</taxon>
        <taxon>Gunneridae</taxon>
        <taxon>Pentapetalae</taxon>
        <taxon>asterids</taxon>
        <taxon>lamiids</taxon>
        <taxon>Lamiales</taxon>
        <taxon>Scrophulariaceae</taxon>
        <taxon>Buddlejeae</taxon>
        <taxon>Buddleja</taxon>
    </lineage>
</organism>
<comment type="caution">
    <text evidence="2">The sequence shown here is derived from an EMBL/GenBank/DDBJ whole genome shotgun (WGS) entry which is preliminary data.</text>
</comment>
<evidence type="ECO:0000313" key="2">
    <source>
        <dbReference type="EMBL" id="KAG8371331.1"/>
    </source>
</evidence>
<dbReference type="Proteomes" id="UP000826271">
    <property type="component" value="Unassembled WGS sequence"/>
</dbReference>
<sequence length="108" mass="12056">MSTVTDDSEALSLAEFVVFLLFIFLVFGLSLLPVYFSELWNRYCGGTETQGPAVVHNTAAQPPLRGRRNIETTFDTYIQNPTGGESGRCSICLEEYKNGQLRVTVVTW</sequence>
<gene>
    <name evidence="2" type="ORF">BUALT_Bualt13G0076600</name>
</gene>
<keyword evidence="1" id="KW-1133">Transmembrane helix</keyword>